<evidence type="ECO:0000256" key="1">
    <source>
        <dbReference type="SAM" id="Phobius"/>
    </source>
</evidence>
<organism evidence="2 3">
    <name type="scientific">Tropilaelaps mercedesae</name>
    <dbReference type="NCBI Taxonomy" id="418985"/>
    <lineage>
        <taxon>Eukaryota</taxon>
        <taxon>Metazoa</taxon>
        <taxon>Ecdysozoa</taxon>
        <taxon>Arthropoda</taxon>
        <taxon>Chelicerata</taxon>
        <taxon>Arachnida</taxon>
        <taxon>Acari</taxon>
        <taxon>Parasitiformes</taxon>
        <taxon>Mesostigmata</taxon>
        <taxon>Gamasina</taxon>
        <taxon>Dermanyssoidea</taxon>
        <taxon>Laelapidae</taxon>
        <taxon>Tropilaelaps</taxon>
    </lineage>
</organism>
<dbReference type="EMBL" id="MNPL01031182">
    <property type="protein sequence ID" value="OQR66777.1"/>
    <property type="molecule type" value="Genomic_DNA"/>
</dbReference>
<keyword evidence="1" id="KW-0812">Transmembrane</keyword>
<accession>A0A1V9X010</accession>
<dbReference type="InParanoid" id="A0A1V9X010"/>
<name>A0A1V9X010_9ACAR</name>
<dbReference type="Proteomes" id="UP000192247">
    <property type="component" value="Unassembled WGS sequence"/>
</dbReference>
<proteinExistence type="predicted"/>
<keyword evidence="1" id="KW-1133">Transmembrane helix</keyword>
<comment type="caution">
    <text evidence="2">The sequence shown here is derived from an EMBL/GenBank/DDBJ whole genome shotgun (WGS) entry which is preliminary data.</text>
</comment>
<sequence length="188" mass="21462">KAVSKKQIEEFLDELSSGSYHSGERPSQVHYNNKATGRTYRSQSVFSADPASPYYVSKGNVGENNENVRRSPSVSCVLEVLRREQREAELKGIVVPPGISLAAFDKPKVSTIRQHYYPEGGWGWVICSIAVFVHFLVHGIYWCFPLLILRMKNQFKYTVDIFPAERWANEMGDPEQVFDDTPALYRQI</sequence>
<evidence type="ECO:0000313" key="3">
    <source>
        <dbReference type="Proteomes" id="UP000192247"/>
    </source>
</evidence>
<evidence type="ECO:0000313" key="2">
    <source>
        <dbReference type="EMBL" id="OQR66777.1"/>
    </source>
</evidence>
<gene>
    <name evidence="2" type="ORF">BIW11_04917</name>
</gene>
<keyword evidence="3" id="KW-1185">Reference proteome</keyword>
<protein>
    <submittedName>
        <fullName evidence="2">Uncharacterized protein</fullName>
    </submittedName>
</protein>
<dbReference type="OrthoDB" id="6499973at2759"/>
<reference evidence="2 3" key="1">
    <citation type="journal article" date="2017" name="Gigascience">
        <title>Draft genome of the honey bee ectoparasitic mite, Tropilaelaps mercedesae, is shaped by the parasitic life history.</title>
        <authorList>
            <person name="Dong X."/>
            <person name="Armstrong S.D."/>
            <person name="Xia D."/>
            <person name="Makepeace B.L."/>
            <person name="Darby A.C."/>
            <person name="Kadowaki T."/>
        </authorList>
    </citation>
    <scope>NUCLEOTIDE SEQUENCE [LARGE SCALE GENOMIC DNA]</scope>
    <source>
        <strain evidence="2">Wuxi-XJTLU</strain>
    </source>
</reference>
<feature type="transmembrane region" description="Helical" evidence="1">
    <location>
        <begin position="122"/>
        <end position="149"/>
    </location>
</feature>
<dbReference type="STRING" id="418985.A0A1V9X010"/>
<feature type="non-terminal residue" evidence="2">
    <location>
        <position position="1"/>
    </location>
</feature>
<dbReference type="AlphaFoldDB" id="A0A1V9X010"/>
<keyword evidence="1" id="KW-0472">Membrane</keyword>